<evidence type="ECO:0000256" key="1">
    <source>
        <dbReference type="SAM" id="MobiDB-lite"/>
    </source>
</evidence>
<proteinExistence type="predicted"/>
<reference evidence="2" key="1">
    <citation type="submission" date="2023-08" db="EMBL/GenBank/DDBJ databases">
        <authorList>
            <person name="Alioto T."/>
            <person name="Alioto T."/>
            <person name="Gomez Garrido J."/>
        </authorList>
    </citation>
    <scope>NUCLEOTIDE SEQUENCE</scope>
</reference>
<keyword evidence="3" id="KW-1185">Reference proteome</keyword>
<sequence length="132" mass="14823">MKKLQESYDMLRPLRPTKEKGKKKKKKKSSSSVGGSNSRSSGGSNSDGGGGGHSSDSSEEVKGLRDIFQTFAMKYEVFLYHNSELKTKVFKGDKSCEYQRESTWKSLKLLNSEGKILGVIECHKEEKHLMIQ</sequence>
<evidence type="ECO:0000313" key="3">
    <source>
        <dbReference type="Proteomes" id="UP001162480"/>
    </source>
</evidence>
<gene>
    <name evidence="2" type="ORF">OCTVUL_1B000341</name>
</gene>
<feature type="compositionally biased region" description="Basic residues" evidence="1">
    <location>
        <begin position="20"/>
        <end position="29"/>
    </location>
</feature>
<feature type="region of interest" description="Disordered" evidence="1">
    <location>
        <begin position="1"/>
        <end position="61"/>
    </location>
</feature>
<protein>
    <submittedName>
        <fullName evidence="2">Uncharacterized protein</fullName>
    </submittedName>
</protein>
<evidence type="ECO:0000313" key="2">
    <source>
        <dbReference type="EMBL" id="CAI9720584.1"/>
    </source>
</evidence>
<feature type="compositionally biased region" description="Low complexity" evidence="1">
    <location>
        <begin position="30"/>
        <end position="44"/>
    </location>
</feature>
<name>A0AA36ARV7_OCTVU</name>
<accession>A0AA36ARV7</accession>
<dbReference type="AlphaFoldDB" id="A0AA36ARV7"/>
<organism evidence="2 3">
    <name type="scientific">Octopus vulgaris</name>
    <name type="common">Common octopus</name>
    <dbReference type="NCBI Taxonomy" id="6645"/>
    <lineage>
        <taxon>Eukaryota</taxon>
        <taxon>Metazoa</taxon>
        <taxon>Spiralia</taxon>
        <taxon>Lophotrochozoa</taxon>
        <taxon>Mollusca</taxon>
        <taxon>Cephalopoda</taxon>
        <taxon>Coleoidea</taxon>
        <taxon>Octopodiformes</taxon>
        <taxon>Octopoda</taxon>
        <taxon>Incirrata</taxon>
        <taxon>Octopodidae</taxon>
        <taxon>Octopus</taxon>
    </lineage>
</organism>
<dbReference type="EMBL" id="OX597817">
    <property type="protein sequence ID" value="CAI9720584.1"/>
    <property type="molecule type" value="Genomic_DNA"/>
</dbReference>
<dbReference type="Proteomes" id="UP001162480">
    <property type="component" value="Chromosome 4"/>
</dbReference>